<dbReference type="AlphaFoldDB" id="A0AAU8DST1"/>
<protein>
    <submittedName>
        <fullName evidence="5">Bifunctional rhamnulose-1-phosphate aldolase/short-chain dehydrogenase</fullName>
        <ecNumber evidence="5">4.1.2.19</ecNumber>
    </submittedName>
</protein>
<dbReference type="InterPro" id="IPR036409">
    <property type="entry name" value="Aldolase_II/adducin_N_sf"/>
</dbReference>
<evidence type="ECO:0000256" key="1">
    <source>
        <dbReference type="ARBA" id="ARBA00006484"/>
    </source>
</evidence>
<dbReference type="SUPFAM" id="SSF53639">
    <property type="entry name" value="AraD/HMP-PK domain-like"/>
    <property type="match status" value="1"/>
</dbReference>
<feature type="compositionally biased region" description="Basic residues" evidence="3">
    <location>
        <begin position="1"/>
        <end position="14"/>
    </location>
</feature>
<evidence type="ECO:0000256" key="2">
    <source>
        <dbReference type="ARBA" id="ARBA00023002"/>
    </source>
</evidence>
<dbReference type="GO" id="GO:0016491">
    <property type="term" value="F:oxidoreductase activity"/>
    <property type="evidence" value="ECO:0007669"/>
    <property type="project" value="UniProtKB-KW"/>
</dbReference>
<organism evidence="5">
    <name type="scientific">Nakamurella sp. A5-74</name>
    <dbReference type="NCBI Taxonomy" id="3158264"/>
    <lineage>
        <taxon>Bacteria</taxon>
        <taxon>Bacillati</taxon>
        <taxon>Actinomycetota</taxon>
        <taxon>Actinomycetes</taxon>
        <taxon>Nakamurellales</taxon>
        <taxon>Nakamurellaceae</taxon>
        <taxon>Nakamurella</taxon>
    </lineage>
</organism>
<dbReference type="PANTHER" id="PTHR43669:SF8">
    <property type="entry name" value="SHORT-CHAIN TYPE DEHYDROGENASE_REDUCTASE-RELATED"/>
    <property type="match status" value="1"/>
</dbReference>
<dbReference type="PANTHER" id="PTHR43669">
    <property type="entry name" value="5-KETO-D-GLUCONATE 5-REDUCTASE"/>
    <property type="match status" value="1"/>
</dbReference>
<reference evidence="5" key="1">
    <citation type="submission" date="2024-05" db="EMBL/GenBank/DDBJ databases">
        <authorList>
            <person name="Cai S.Y."/>
            <person name="Jin L.M."/>
            <person name="Li H.R."/>
        </authorList>
    </citation>
    <scope>NUCLEOTIDE SEQUENCE</scope>
    <source>
        <strain evidence="5">A5-74</strain>
    </source>
</reference>
<dbReference type="EC" id="4.1.2.19" evidence="5"/>
<dbReference type="InterPro" id="IPR001303">
    <property type="entry name" value="Aldolase_II/adducin_N"/>
</dbReference>
<keyword evidence="5" id="KW-0456">Lyase</keyword>
<dbReference type="RefSeq" id="WP_353650041.1">
    <property type="nucleotide sequence ID" value="NZ_CP159218.1"/>
</dbReference>
<dbReference type="SMART" id="SM01007">
    <property type="entry name" value="Aldolase_II"/>
    <property type="match status" value="1"/>
</dbReference>
<proteinExistence type="inferred from homology"/>
<dbReference type="GO" id="GO:0008994">
    <property type="term" value="F:rhamnulose-1-phosphate aldolase activity"/>
    <property type="evidence" value="ECO:0007669"/>
    <property type="project" value="UniProtKB-EC"/>
</dbReference>
<name>A0AAU8DST1_9ACTN</name>
<feature type="region of interest" description="Disordered" evidence="3">
    <location>
        <begin position="1"/>
        <end position="29"/>
    </location>
</feature>
<gene>
    <name evidence="5" type="primary">rhaD</name>
    <name evidence="5" type="ORF">ABLG96_03540</name>
</gene>
<dbReference type="InterPro" id="IPR002347">
    <property type="entry name" value="SDR_fam"/>
</dbReference>
<dbReference type="FunFam" id="3.40.50.720:FF:000084">
    <property type="entry name" value="Short-chain dehydrogenase reductase"/>
    <property type="match status" value="1"/>
</dbReference>
<dbReference type="Pfam" id="PF13561">
    <property type="entry name" value="adh_short_C2"/>
    <property type="match status" value="1"/>
</dbReference>
<feature type="compositionally biased region" description="Low complexity" evidence="3">
    <location>
        <begin position="15"/>
        <end position="27"/>
    </location>
</feature>
<dbReference type="NCBIfam" id="TIGR02632">
    <property type="entry name" value="RhaD_aldol-ADH"/>
    <property type="match status" value="1"/>
</dbReference>
<dbReference type="Gene3D" id="3.40.50.720">
    <property type="entry name" value="NAD(P)-binding Rossmann-like Domain"/>
    <property type="match status" value="1"/>
</dbReference>
<feature type="domain" description="Class II aldolase/adducin N-terminal" evidence="4">
    <location>
        <begin position="36"/>
        <end position="237"/>
    </location>
</feature>
<evidence type="ECO:0000313" key="5">
    <source>
        <dbReference type="EMBL" id="XCG64428.1"/>
    </source>
</evidence>
<dbReference type="Gene3D" id="3.40.225.10">
    <property type="entry name" value="Class II aldolase/adducin N-terminal domain"/>
    <property type="match status" value="1"/>
</dbReference>
<dbReference type="PRINTS" id="PR00080">
    <property type="entry name" value="SDRFAMILY"/>
</dbReference>
<comment type="similarity">
    <text evidence="1">Belongs to the short-chain dehydrogenases/reductases (SDR) family.</text>
</comment>
<evidence type="ECO:0000259" key="4">
    <source>
        <dbReference type="SMART" id="SM01007"/>
    </source>
</evidence>
<dbReference type="NCBIfam" id="NF006189">
    <property type="entry name" value="PRK08324.1-3"/>
    <property type="match status" value="1"/>
</dbReference>
<dbReference type="Pfam" id="PF00596">
    <property type="entry name" value="Aldolase_II"/>
    <property type="match status" value="1"/>
</dbReference>
<accession>A0AAU8DST1</accession>
<sequence length="705" mass="74270">MPAKKRTAVKKRPAKAAAPTAPSAPAVPDLPQGVLDLIARSNRLGSDPTITNYGGGNTSAKVRQLNPATGTEVELLYVKGSGGDLGTLTYAGLAAIERDRLVALDAQYRGVDHEDEMVGLFPFCSFGAGGATPSIDTPMHGLVDLDHVDHLHPDAVIALACSADGEKLVQKIWGGAVAWVPWKRPGWELGKTMRELSANPDVIGAVLGGHGLTAWGRTSAEVERRSKKIIREAQQYLDSASKPDPFGALVKSRTPLPEAGRRARAAQLFPHLRAVASADRRMVGHFTDSPVVLDFLSRRKLDKLVALGTSCPDHFLRTKVRPLLLDTPVGAPLEKVQARLAELHAEYRVEYQAYYDRHATASTPALRGADPAIILVPGVGMFSFGADKQTARVAGEFYVNAINVMRGAQGVSRYAPVSEADKFSVEYWQLEEDKLARRPKPKALAGKVALVTGGASGIGLATAELFAQHGACVVIADLDAAKAATVAADLGGPDKAVGVAMDVSDPDAVTAGLAEAVLAFGGVDIVINNAGITRAGSLADTSLRDWDLQYSIMPRGSFLVARAAEPVLRAQKLGGDIINVCSKNAVFAGPNNIAYSSAKAAQAHMVRLLAAELGDIGVRVNGINPDGVVRGSGIFAGGWGASRAKTYGVAEDDLGKYYAQRTVLKEEVLPEHIAKAALALTDGSLPITTGLLIPVDSGVTQAFLR</sequence>
<dbReference type="EMBL" id="CP159218">
    <property type="protein sequence ID" value="XCG64428.1"/>
    <property type="molecule type" value="Genomic_DNA"/>
</dbReference>
<dbReference type="InterPro" id="IPR013454">
    <property type="entry name" value="Bifunc_RhaD/ADH"/>
</dbReference>
<dbReference type="InterPro" id="IPR036291">
    <property type="entry name" value="NAD(P)-bd_dom_sf"/>
</dbReference>
<dbReference type="PRINTS" id="PR00081">
    <property type="entry name" value="GDHRDH"/>
</dbReference>
<dbReference type="SUPFAM" id="SSF51735">
    <property type="entry name" value="NAD(P)-binding Rossmann-fold domains"/>
    <property type="match status" value="1"/>
</dbReference>
<keyword evidence="2" id="KW-0560">Oxidoreductase</keyword>
<evidence type="ECO:0000256" key="3">
    <source>
        <dbReference type="SAM" id="MobiDB-lite"/>
    </source>
</evidence>